<dbReference type="AlphaFoldDB" id="A0A8S9ZEX2"/>
<dbReference type="Proteomes" id="UP000605970">
    <property type="component" value="Unassembled WGS sequence"/>
</dbReference>
<evidence type="ECO:0008006" key="3">
    <source>
        <dbReference type="Google" id="ProtNLM"/>
    </source>
</evidence>
<sequence length="297" mass="33447">MSFPPSIWDSNGTFGGHSLFQSNVPSSGNDKQQYSCWSPFGGSSSSKPMDFGNMNKPEEEMSEGIRALLEITRNFKNQSKFEDIHFAKVQESPSKSLVSNVAVNSLPSSQQAQLRITNLPHNRQSGNTGMNNYAMAVKRTLDQNKENTNNNNNNNVILSTSSTAPLNGSINRGTNIQGEQPPRNKWFDKNIRSTVNAKETEGGPRINGRSIVNGINLNSLKFVKPARQCPRWDKPKHRIEEPNCPLWHPRERCQYYPRCRLTAEVCGFGHPFCGEYCDCAPEKRSLQMNHMPRKETN</sequence>
<organism evidence="1 2">
    <name type="scientific">Meloidogyne graminicola</name>
    <dbReference type="NCBI Taxonomy" id="189291"/>
    <lineage>
        <taxon>Eukaryota</taxon>
        <taxon>Metazoa</taxon>
        <taxon>Ecdysozoa</taxon>
        <taxon>Nematoda</taxon>
        <taxon>Chromadorea</taxon>
        <taxon>Rhabditida</taxon>
        <taxon>Tylenchina</taxon>
        <taxon>Tylenchomorpha</taxon>
        <taxon>Tylenchoidea</taxon>
        <taxon>Meloidogynidae</taxon>
        <taxon>Meloidogyninae</taxon>
        <taxon>Meloidogyne</taxon>
    </lineage>
</organism>
<evidence type="ECO:0000313" key="2">
    <source>
        <dbReference type="Proteomes" id="UP000605970"/>
    </source>
</evidence>
<dbReference type="OrthoDB" id="5876224at2759"/>
<dbReference type="EMBL" id="JABEBT010000121">
    <property type="protein sequence ID" value="KAF7631012.1"/>
    <property type="molecule type" value="Genomic_DNA"/>
</dbReference>
<reference evidence="1" key="1">
    <citation type="journal article" date="2020" name="Ecol. Evol.">
        <title>Genome structure and content of the rice root-knot nematode (Meloidogyne graminicola).</title>
        <authorList>
            <person name="Phan N.T."/>
            <person name="Danchin E.G.J."/>
            <person name="Klopp C."/>
            <person name="Perfus-Barbeoch L."/>
            <person name="Kozlowski D.K."/>
            <person name="Koutsovoulos G.D."/>
            <person name="Lopez-Roques C."/>
            <person name="Bouchez O."/>
            <person name="Zahm M."/>
            <person name="Besnard G."/>
            <person name="Bellafiore S."/>
        </authorList>
    </citation>
    <scope>NUCLEOTIDE SEQUENCE</scope>
    <source>
        <strain evidence="1">VN-18</strain>
    </source>
</reference>
<proteinExistence type="predicted"/>
<protein>
    <recommendedName>
        <fullName evidence="3">C3H1-type domain-containing protein</fullName>
    </recommendedName>
</protein>
<comment type="caution">
    <text evidence="1">The sequence shown here is derived from an EMBL/GenBank/DDBJ whole genome shotgun (WGS) entry which is preliminary data.</text>
</comment>
<name>A0A8S9ZEX2_9BILA</name>
<keyword evidence="2" id="KW-1185">Reference proteome</keyword>
<gene>
    <name evidence="1" type="ORF">Mgra_00008719</name>
</gene>
<evidence type="ECO:0000313" key="1">
    <source>
        <dbReference type="EMBL" id="KAF7631012.1"/>
    </source>
</evidence>
<accession>A0A8S9ZEX2</accession>